<dbReference type="Proteomes" id="UP001488805">
    <property type="component" value="Unassembled WGS sequence"/>
</dbReference>
<feature type="compositionally biased region" description="Polar residues" evidence="1">
    <location>
        <begin position="462"/>
        <end position="480"/>
    </location>
</feature>
<feature type="compositionally biased region" description="Basic residues" evidence="1">
    <location>
        <begin position="23"/>
        <end position="44"/>
    </location>
</feature>
<feature type="compositionally biased region" description="Low complexity" evidence="1">
    <location>
        <begin position="567"/>
        <end position="588"/>
    </location>
</feature>
<feature type="region of interest" description="Disordered" evidence="1">
    <location>
        <begin position="207"/>
        <end position="261"/>
    </location>
</feature>
<feature type="region of interest" description="Disordered" evidence="1">
    <location>
        <begin position="1"/>
        <end position="90"/>
    </location>
</feature>
<dbReference type="PANTHER" id="PTHR33480">
    <property type="entry name" value="SET DOMAIN-CONTAINING PROTEIN-RELATED"/>
    <property type="match status" value="1"/>
</dbReference>
<evidence type="ECO:0000313" key="3">
    <source>
        <dbReference type="Proteomes" id="UP001488805"/>
    </source>
</evidence>
<evidence type="ECO:0000256" key="1">
    <source>
        <dbReference type="SAM" id="MobiDB-lite"/>
    </source>
</evidence>
<sequence length="756" mass="86023">MANKTELHSSDQTSPEDEPSKSAARRPRRRAAVVGRRGQRVKRRGSAEKRRCPGDKKRGQKEKRRGQEEKRRGQEEKKEGVTVKRTSSDGKRRWDKKHYCVFCRRPQVKIARHLLTKHADQQEVESASKLPTGSKQRHLLLEQLRSRGNYMHNIEVIRQGSGEIVPWRQPSEDVDARNYLPCPLCLGFFLRADLWKHQASCRKKLTFDPSKDSASTTSDLVKDTTSDPTGDTTDQAKWPMTSDPVVGQTVTSDPGADQPRKRIRVQAAASRLLPISSGASESCSEVLHRMNQDHVSHQVKSDWLICKYGNKLMGNQDGSQRRYDYVSQKLRELGRFLLAAKSLDSGVQNLQDLLSPGRLSLSLAAARKASGYRWSRPPLAVKTTLKTVCEIAIGESLQDGDWEAAAKTTDFYHLLGREWDNLCLLNPDLNTAAAVGAKLKKRSVQSRGGKCKEQSDPRPEVSFQSSNRPVTSMSPPESRLQTTVPVAAGKVRRRPWSSAEKEAVWRQLGVHVLVQSVPGKEVCQRCLDLEPVLRGRYWKDIKNQVHNQIQSQKKQQFHAQMDHQENQEQQDQIQNQKKQQQYQAQTDQQGKDHNQKKQQYQAQMDHQDQDNIHNQKKQQYQAQMGQQDQLQIHKKQLCHARLDHQDHIQVHKKQLYQVGEQTQGLQTALDRDPSILTYGPHQGSGPSLLERDPTISPYSLPHRTLGPHVDQLLSRTDWADESLVQHYSISRQLDRNLIQEAVPGQPANPHSGLVHF</sequence>
<feature type="compositionally biased region" description="Basic and acidic residues" evidence="1">
    <location>
        <begin position="45"/>
        <end position="57"/>
    </location>
</feature>
<dbReference type="AlphaFoldDB" id="A0AAW1ESK8"/>
<feature type="compositionally biased region" description="Basic and acidic residues" evidence="1">
    <location>
        <begin position="65"/>
        <end position="90"/>
    </location>
</feature>
<dbReference type="EMBL" id="JBCEZU010000145">
    <property type="protein sequence ID" value="KAK9525211.1"/>
    <property type="molecule type" value="Genomic_DNA"/>
</dbReference>
<reference evidence="2 3" key="1">
    <citation type="journal article" date="2024" name="Genome Biol. Evol.">
        <title>Chromosome-level genome assembly of the viviparous eelpout Zoarces viviparus.</title>
        <authorList>
            <person name="Fuhrmann N."/>
            <person name="Brasseur M.V."/>
            <person name="Bakowski C.E."/>
            <person name="Podsiadlowski L."/>
            <person name="Prost S."/>
            <person name="Krehenwinkel H."/>
            <person name="Mayer C."/>
        </authorList>
    </citation>
    <scope>NUCLEOTIDE SEQUENCE [LARGE SCALE GENOMIC DNA]</scope>
    <source>
        <strain evidence="2">NO-MEL_2022_Ind0_liver</strain>
    </source>
</reference>
<feature type="compositionally biased region" description="Low complexity" evidence="1">
    <location>
        <begin position="617"/>
        <end position="627"/>
    </location>
</feature>
<feature type="compositionally biased region" description="Polar residues" evidence="1">
    <location>
        <begin position="549"/>
        <end position="558"/>
    </location>
</feature>
<keyword evidence="3" id="KW-1185">Reference proteome</keyword>
<feature type="region of interest" description="Disordered" evidence="1">
    <location>
        <begin position="445"/>
        <end position="480"/>
    </location>
</feature>
<accession>A0AAW1ESK8</accession>
<organism evidence="2 3">
    <name type="scientific">Zoarces viviparus</name>
    <name type="common">Viviparous eelpout</name>
    <name type="synonym">Blennius viviparus</name>
    <dbReference type="NCBI Taxonomy" id="48416"/>
    <lineage>
        <taxon>Eukaryota</taxon>
        <taxon>Metazoa</taxon>
        <taxon>Chordata</taxon>
        <taxon>Craniata</taxon>
        <taxon>Vertebrata</taxon>
        <taxon>Euteleostomi</taxon>
        <taxon>Actinopterygii</taxon>
        <taxon>Neopterygii</taxon>
        <taxon>Teleostei</taxon>
        <taxon>Neoteleostei</taxon>
        <taxon>Acanthomorphata</taxon>
        <taxon>Eupercaria</taxon>
        <taxon>Perciformes</taxon>
        <taxon>Cottioidei</taxon>
        <taxon>Zoarcales</taxon>
        <taxon>Zoarcidae</taxon>
        <taxon>Zoarcinae</taxon>
        <taxon>Zoarces</taxon>
    </lineage>
</organism>
<dbReference type="PANTHER" id="PTHR33480:SF5">
    <property type="entry name" value="SI:DKEY-51D8.9"/>
    <property type="match status" value="1"/>
</dbReference>
<proteinExistence type="predicted"/>
<name>A0AAW1ESK8_ZOAVI</name>
<protein>
    <submittedName>
        <fullName evidence="2">Uncharacterized protein</fullName>
    </submittedName>
</protein>
<gene>
    <name evidence="2" type="ORF">VZT92_017533</name>
</gene>
<evidence type="ECO:0000313" key="2">
    <source>
        <dbReference type="EMBL" id="KAK9525211.1"/>
    </source>
</evidence>
<feature type="compositionally biased region" description="Basic and acidic residues" evidence="1">
    <location>
        <begin position="450"/>
        <end position="459"/>
    </location>
</feature>
<feature type="region of interest" description="Disordered" evidence="1">
    <location>
        <begin position="549"/>
        <end position="627"/>
    </location>
</feature>
<comment type="caution">
    <text evidence="2">The sequence shown here is derived from an EMBL/GenBank/DDBJ whole genome shotgun (WGS) entry which is preliminary data.</text>
</comment>